<evidence type="ECO:0000313" key="6">
    <source>
        <dbReference type="EMBL" id="RHE58734.1"/>
    </source>
</evidence>
<dbReference type="Proteomes" id="UP000284640">
    <property type="component" value="Unassembled WGS sequence"/>
</dbReference>
<evidence type="ECO:0000313" key="8">
    <source>
        <dbReference type="Proteomes" id="UP000186549"/>
    </source>
</evidence>
<dbReference type="Proteomes" id="UP001215818">
    <property type="component" value="Unassembled WGS sequence"/>
</dbReference>
<dbReference type="EMBL" id="JAQNRK010000010">
    <property type="protein sequence ID" value="MDC1794871.1"/>
    <property type="molecule type" value="Genomic_DNA"/>
</dbReference>
<evidence type="ECO:0000313" key="3">
    <source>
        <dbReference type="EMBL" id="MDC1751642.1"/>
    </source>
</evidence>
<feature type="signal peptide" evidence="1">
    <location>
        <begin position="1"/>
        <end position="20"/>
    </location>
</feature>
<evidence type="ECO:0000313" key="7">
    <source>
        <dbReference type="Proteomes" id="UP000095614"/>
    </source>
</evidence>
<feature type="chain" id="PRO_5014251185" evidence="1">
    <location>
        <begin position="21"/>
        <end position="356"/>
    </location>
</feature>
<evidence type="ECO:0000313" key="2">
    <source>
        <dbReference type="EMBL" id="CUO36770.1"/>
    </source>
</evidence>
<protein>
    <submittedName>
        <fullName evidence="3">BF3164 family lipoprotein</fullName>
    </submittedName>
</protein>
<evidence type="ECO:0000313" key="5">
    <source>
        <dbReference type="EMBL" id="OKZ38607.1"/>
    </source>
</evidence>
<dbReference type="EMBL" id="MNQU01000062">
    <property type="protein sequence ID" value="OKZ38607.1"/>
    <property type="molecule type" value="Genomic_DNA"/>
</dbReference>
<proteinExistence type="predicted"/>
<dbReference type="EMBL" id="JAQNQY010000003">
    <property type="protein sequence ID" value="MDC1751642.1"/>
    <property type="molecule type" value="Genomic_DNA"/>
</dbReference>
<dbReference type="RefSeq" id="WP_022402346.1">
    <property type="nucleotide sequence ID" value="NZ_CAXSNS010000003.1"/>
</dbReference>
<dbReference type="Pfam" id="PF15869">
    <property type="entry name" value="TolB_like"/>
    <property type="match status" value="1"/>
</dbReference>
<sequence length="356" mass="40883">MKLIRLNSFLYLFCILSVFASCVQKPDSSVEDWNRTFINTKKLISEACLDRELILGRPFLIQYVDSSLLIYDDIGDSLFLLVDLKENDRVYRFGQKGEGNNEFLQVFAFCNMKSDSILGVYDAYKHELREINLDKVKRGEMNFPVVFKDTLSSIKLSPTKYDAYLGLGFYESNMLSLTDNSIGSKFFFEYPYKDSREKAISNRLRGMAYQGTLCSNRSLDKFLYAVCSAPIFMLFSVNKDGIEKTYELIGGYPNYVTEETGEYRSAPMSADNKMSFTMAYATDNYIYLLYSGKNFRDAGMDAFKANVIYQLSWNGKPINKFETDYPLTNFCVSDNDDVLYALADKGEVELVQYTLK</sequence>
<evidence type="ECO:0000256" key="1">
    <source>
        <dbReference type="SAM" id="SignalP"/>
    </source>
</evidence>
<dbReference type="PROSITE" id="PS51257">
    <property type="entry name" value="PROKAR_LIPOPROTEIN"/>
    <property type="match status" value="1"/>
</dbReference>
<dbReference type="EMBL" id="QSKL01000013">
    <property type="protein sequence ID" value="RHE58734.1"/>
    <property type="molecule type" value="Genomic_DNA"/>
</dbReference>
<dbReference type="AlphaFoldDB" id="A0A174EL83"/>
<accession>A0A174EL83</accession>
<reference evidence="5 8" key="2">
    <citation type="journal article" date="2016" name="Nat. Biotechnol.">
        <title>Measurement of bacterial replication rates in microbial communities.</title>
        <authorList>
            <person name="Brown C.T."/>
            <person name="Olm M.R."/>
            <person name="Thomas B.C."/>
            <person name="Banfield J.F."/>
        </authorList>
    </citation>
    <scope>NUCLEOTIDE SEQUENCE [LARGE SCALE GENOMIC DNA]</scope>
    <source>
        <strain evidence="5">45_41</strain>
    </source>
</reference>
<dbReference type="Proteomes" id="UP001218502">
    <property type="component" value="Unassembled WGS sequence"/>
</dbReference>
<evidence type="ECO:0000313" key="10">
    <source>
        <dbReference type="Proteomes" id="UP001215818"/>
    </source>
</evidence>
<reference evidence="6 9" key="3">
    <citation type="submission" date="2018-08" db="EMBL/GenBank/DDBJ databases">
        <title>A genome reference for cultivated species of the human gut microbiota.</title>
        <authorList>
            <person name="Zou Y."/>
            <person name="Xue W."/>
            <person name="Luo G."/>
        </authorList>
    </citation>
    <scope>NUCLEOTIDE SEQUENCE [LARGE SCALE GENOMIC DNA]</scope>
    <source>
        <strain evidence="6 9">AM27-46</strain>
    </source>
</reference>
<keyword evidence="3" id="KW-0449">Lipoprotein</keyword>
<evidence type="ECO:0000313" key="4">
    <source>
        <dbReference type="EMBL" id="MDC1794871.1"/>
    </source>
</evidence>
<keyword evidence="1" id="KW-0732">Signal</keyword>
<name>A0A174EL83_BACUN</name>
<dbReference type="Proteomes" id="UP000095614">
    <property type="component" value="Unassembled WGS sequence"/>
</dbReference>
<gene>
    <name evidence="5" type="ORF">BHV79_03750</name>
    <name evidence="6" type="ORF">DW729_13535</name>
    <name evidence="2" type="ORF">ERS852462_00199</name>
    <name evidence="4" type="ORF">POY73_12105</name>
    <name evidence="3" type="ORF">POY80_04170</name>
</gene>
<dbReference type="Proteomes" id="UP000186549">
    <property type="component" value="Unassembled WGS sequence"/>
</dbReference>
<organism evidence="2 7">
    <name type="scientific">Bacteroides uniformis</name>
    <dbReference type="NCBI Taxonomy" id="820"/>
    <lineage>
        <taxon>Bacteria</taxon>
        <taxon>Pseudomonadati</taxon>
        <taxon>Bacteroidota</taxon>
        <taxon>Bacteroidia</taxon>
        <taxon>Bacteroidales</taxon>
        <taxon>Bacteroidaceae</taxon>
        <taxon>Bacteroides</taxon>
    </lineage>
</organism>
<reference evidence="3 10" key="4">
    <citation type="submission" date="2022-10" db="EMBL/GenBank/DDBJ databases">
        <title>Human gut microbiome strain richness.</title>
        <authorList>
            <person name="Chen-Liaw A."/>
        </authorList>
    </citation>
    <scope>NUCLEOTIDE SEQUENCE</scope>
    <source>
        <strain evidence="3">A1_m1001262Bd0_191120</strain>
        <strain evidence="4 10">D53st1_B1_D53t1_180928</strain>
    </source>
</reference>
<reference evidence="2 7" key="1">
    <citation type="submission" date="2015-09" db="EMBL/GenBank/DDBJ databases">
        <authorList>
            <consortium name="Pathogen Informatics"/>
        </authorList>
    </citation>
    <scope>NUCLEOTIDE SEQUENCE [LARGE SCALE GENOMIC DNA]</scope>
    <source>
        <strain evidence="2 7">2789STDY5834847</strain>
    </source>
</reference>
<dbReference type="OrthoDB" id="1047112at2"/>
<evidence type="ECO:0000313" key="9">
    <source>
        <dbReference type="Proteomes" id="UP000284640"/>
    </source>
</evidence>
<dbReference type="EMBL" id="CZAF01000001">
    <property type="protein sequence ID" value="CUO36770.1"/>
    <property type="molecule type" value="Genomic_DNA"/>
</dbReference>